<evidence type="ECO:0000313" key="2">
    <source>
        <dbReference type="Proteomes" id="UP000664357"/>
    </source>
</evidence>
<gene>
    <name evidence="1" type="ORF">JZO67_002297</name>
</gene>
<proteinExistence type="predicted"/>
<accession>A0ABV0EQW6</accession>
<dbReference type="PANTHER" id="PTHR15364">
    <property type="entry name" value="2'-DEOXYNUCLEOSIDE 5'-PHOSPHATE N-HYDROLASE 1"/>
    <property type="match status" value="1"/>
</dbReference>
<dbReference type="InterPro" id="IPR007710">
    <property type="entry name" value="Nucleoside_deoxyribTrfase"/>
</dbReference>
<dbReference type="Pfam" id="PF05014">
    <property type="entry name" value="Nuc_deoxyrib_tr"/>
    <property type="match status" value="1"/>
</dbReference>
<reference evidence="1 2" key="1">
    <citation type="submission" date="2021-03" db="EMBL/GenBank/DDBJ databases">
        <authorList>
            <person name="Gilmore M.S."/>
            <person name="Schwartzman J."/>
            <person name="Van Tyne D."/>
            <person name="Martin M."/>
            <person name="Earl A.M."/>
            <person name="Manson A.L."/>
            <person name="Straub T."/>
            <person name="Salamzade R."/>
            <person name="Saavedra J."/>
            <person name="Lebreton F."/>
            <person name="Prichula J."/>
            <person name="Schaufler K."/>
            <person name="Gaca A."/>
            <person name="Sgardioli B."/>
            <person name="Wagenaar J."/>
            <person name="Strong T."/>
        </authorList>
    </citation>
    <scope>NUCLEOTIDE SEQUENCE [LARGE SCALE GENOMIC DNA]</scope>
    <source>
        <strain evidence="1 2">665A</strain>
    </source>
</reference>
<reference evidence="1 2" key="2">
    <citation type="submission" date="2024-02" db="EMBL/GenBank/DDBJ databases">
        <title>The Genome Sequence of Enterococcus sp. DIV0159.</title>
        <authorList>
            <person name="Earl A."/>
            <person name="Manson A."/>
            <person name="Gilmore M."/>
            <person name="Sanders J."/>
            <person name="Shea T."/>
            <person name="Howe W."/>
            <person name="Livny J."/>
            <person name="Cuomo C."/>
            <person name="Neafsey D."/>
            <person name="Birren B."/>
        </authorList>
    </citation>
    <scope>NUCLEOTIDE SEQUENCE [LARGE SCALE GENOMIC DNA]</scope>
    <source>
        <strain evidence="1 2">665A</strain>
    </source>
</reference>
<dbReference type="Gene3D" id="3.40.50.450">
    <property type="match status" value="1"/>
</dbReference>
<dbReference type="Proteomes" id="UP000664357">
    <property type="component" value="Unassembled WGS sequence"/>
</dbReference>
<comment type="caution">
    <text evidence="1">The sequence shown here is derived from an EMBL/GenBank/DDBJ whole genome shotgun (WGS) entry which is preliminary data.</text>
</comment>
<evidence type="ECO:0000313" key="1">
    <source>
        <dbReference type="EMBL" id="MEO1770345.1"/>
    </source>
</evidence>
<dbReference type="EMBL" id="JAFREL020000002">
    <property type="protein sequence ID" value="MEO1770345.1"/>
    <property type="molecule type" value="Genomic_DNA"/>
</dbReference>
<dbReference type="InterPro" id="IPR051239">
    <property type="entry name" value="2'-dNMP_N-hydrolase"/>
</dbReference>
<organism evidence="1 2">
    <name type="scientific">Candidatus Enterococcus ferrettii</name>
    <dbReference type="NCBI Taxonomy" id="2815324"/>
    <lineage>
        <taxon>Bacteria</taxon>
        <taxon>Bacillati</taxon>
        <taxon>Bacillota</taxon>
        <taxon>Bacilli</taxon>
        <taxon>Lactobacillales</taxon>
        <taxon>Enterococcaceae</taxon>
        <taxon>Enterococcus</taxon>
    </lineage>
</organism>
<dbReference type="RefSeq" id="WP_207703015.1">
    <property type="nucleotide sequence ID" value="NZ_JAFREL020000002.1"/>
</dbReference>
<keyword evidence="2" id="KW-1185">Reference proteome</keyword>
<dbReference type="SUPFAM" id="SSF52309">
    <property type="entry name" value="N-(deoxy)ribosyltransferase-like"/>
    <property type="match status" value="1"/>
</dbReference>
<name>A0ABV0EQW6_9ENTE</name>
<protein>
    <submittedName>
        <fullName evidence="1">Nucleoside 2-deoxyribosyltransferase</fullName>
    </submittedName>
</protein>
<sequence length="166" mass="18333">MTISKHIYFAGPMFARSDLRYNEHLVKQIRELSSDITVYLPQENEAINDKSAYADSKMIALADTEEVLKSDLMVAVLDGITIDAGVASEIGVAYAKEIPIIALYSDTRQQGADNQKKLTALATPAENQFHYLNLYTVGLVKLNGQVVATEDDLLKAIQQTLLEGRN</sequence>
<dbReference type="PANTHER" id="PTHR15364:SF0">
    <property type="entry name" value="2'-DEOXYNUCLEOSIDE 5'-PHOSPHATE N-HYDROLASE 1"/>
    <property type="match status" value="1"/>
</dbReference>